<dbReference type="Pfam" id="PF05239">
    <property type="entry name" value="PRC"/>
    <property type="match status" value="1"/>
</dbReference>
<gene>
    <name evidence="2" type="ORF">ACFPYL_09535</name>
</gene>
<dbReference type="EMBL" id="JBHSRJ010000004">
    <property type="protein sequence ID" value="MFC6043315.1"/>
    <property type="molecule type" value="Genomic_DNA"/>
</dbReference>
<proteinExistence type="predicted"/>
<dbReference type="InterPro" id="IPR027275">
    <property type="entry name" value="PRC-brl_dom"/>
</dbReference>
<feature type="domain" description="PRC-barrel" evidence="1">
    <location>
        <begin position="38"/>
        <end position="100"/>
    </location>
</feature>
<keyword evidence="3" id="KW-1185">Reference proteome</keyword>
<organism evidence="2 3">
    <name type="scientific">Nocardioides hankookensis</name>
    <dbReference type="NCBI Taxonomy" id="443157"/>
    <lineage>
        <taxon>Bacteria</taxon>
        <taxon>Bacillati</taxon>
        <taxon>Actinomycetota</taxon>
        <taxon>Actinomycetes</taxon>
        <taxon>Propionibacteriales</taxon>
        <taxon>Nocardioidaceae</taxon>
        <taxon>Nocardioides</taxon>
    </lineage>
</organism>
<accession>A0ABW1LH71</accession>
<dbReference type="Gene3D" id="3.90.50.10">
    <property type="entry name" value="Photosynthetic Reaction Center, subunit H, domain 2"/>
    <property type="match status" value="1"/>
</dbReference>
<evidence type="ECO:0000259" key="1">
    <source>
        <dbReference type="Pfam" id="PF05239"/>
    </source>
</evidence>
<sequence length="153" mass="16177">MPADSLRGTDTDGRATTPAAELVYLSASDLRLSSSEDDLRGLVLLGRDGLRIGEIADLVIDVAERRPRLLSVASGGLLGLAEGESLVPVEAVARTGDRVRLTWSHACAHGHPLRHLTSPAARAPGRASGHANVPFAAAYAAFGVRPFWETPHR</sequence>
<dbReference type="InterPro" id="IPR011033">
    <property type="entry name" value="PRC_barrel-like_sf"/>
</dbReference>
<dbReference type="RefSeq" id="WP_379153284.1">
    <property type="nucleotide sequence ID" value="NZ_JBHSRJ010000004.1"/>
</dbReference>
<dbReference type="InterPro" id="IPR014747">
    <property type="entry name" value="Bac_photo_RC_H_C"/>
</dbReference>
<evidence type="ECO:0000313" key="2">
    <source>
        <dbReference type="EMBL" id="MFC6043315.1"/>
    </source>
</evidence>
<name>A0ABW1LH71_9ACTN</name>
<dbReference type="SUPFAM" id="SSF50346">
    <property type="entry name" value="PRC-barrel domain"/>
    <property type="match status" value="1"/>
</dbReference>
<comment type="caution">
    <text evidence="2">The sequence shown here is derived from an EMBL/GenBank/DDBJ whole genome shotgun (WGS) entry which is preliminary data.</text>
</comment>
<protein>
    <submittedName>
        <fullName evidence="2">PRC-barrel domain-containing protein</fullName>
    </submittedName>
</protein>
<evidence type="ECO:0000313" key="3">
    <source>
        <dbReference type="Proteomes" id="UP001596135"/>
    </source>
</evidence>
<dbReference type="Proteomes" id="UP001596135">
    <property type="component" value="Unassembled WGS sequence"/>
</dbReference>
<reference evidence="3" key="1">
    <citation type="journal article" date="2019" name="Int. J. Syst. Evol. Microbiol.">
        <title>The Global Catalogue of Microorganisms (GCM) 10K type strain sequencing project: providing services to taxonomists for standard genome sequencing and annotation.</title>
        <authorList>
            <consortium name="The Broad Institute Genomics Platform"/>
            <consortium name="The Broad Institute Genome Sequencing Center for Infectious Disease"/>
            <person name="Wu L."/>
            <person name="Ma J."/>
        </authorList>
    </citation>
    <scope>NUCLEOTIDE SEQUENCE [LARGE SCALE GENOMIC DNA]</scope>
    <source>
        <strain evidence="3">CCUG 54522</strain>
    </source>
</reference>